<dbReference type="InterPro" id="IPR036770">
    <property type="entry name" value="Ankyrin_rpt-contain_sf"/>
</dbReference>
<evidence type="ECO:0000256" key="1">
    <source>
        <dbReference type="ARBA" id="ARBA00000900"/>
    </source>
</evidence>
<evidence type="ECO:0000256" key="4">
    <source>
        <dbReference type="ARBA" id="ARBA00022679"/>
    </source>
</evidence>
<sequence length="578" mass="65593">MSEHQDSSNQGDDSSQRIPNQNKDGITTTAAPPTKEFESETNAALELDPAIDSDSEEMEWVEETSKAMYDACCDEDWNTFGKFLSDESISKRKKKLVLEEYEETFFDLPFRCGAPSSIIKYLVDIVGKDTVAPSKLDDGQCSWLHTATLFGAASFEVVKLLVDIGGKSLVNMQSNLPEHRKRTALQLALSVEANDSRILELLLKIGGVELLEKEDEDGYGTVDFCNEAQSEVILRVLKDMKNQVDVQKHIDLFETSVVTPGQVETWIQNREWEELRTYLKSDEVTKEAKKRCLKFGCAIDNDNLFHRFCSHFGPLDVAQCIIDLMGSEFLLSRDNGKDTCLHATCRNRFLNCDKDHRARHALIEFLVDQNRMLLYATNQVHETALHLLMFGNRIHFDSVVLMTDIGGLNLLQRQTFQGLTVLHLASYALNKNKPNKAIILYFLAKGGSTLREIKSLSGRKAEDSWSPELKQYIDLHTKISPALSDDLQCPVCFDTMDDVHMIPNCCHRFCKKCITDSFHRNGNTCPVCRVEYTLGELRKDPLLCKFAMLVHEKEEQNKALSAELADLKRKRNEVEIDI</sequence>
<comment type="pathway">
    <text evidence="2">Protein modification; protein ubiquitination.</text>
</comment>
<evidence type="ECO:0000256" key="8">
    <source>
        <dbReference type="PROSITE-ProRule" id="PRU00175"/>
    </source>
</evidence>
<accession>A0AAD3CKA4</accession>
<gene>
    <name evidence="12" type="ORF">CTEN210_02905</name>
</gene>
<dbReference type="InterPro" id="IPR002110">
    <property type="entry name" value="Ankyrin_rpt"/>
</dbReference>
<dbReference type="InterPro" id="IPR043540">
    <property type="entry name" value="RING1/RING2"/>
</dbReference>
<dbReference type="Pfam" id="PF13923">
    <property type="entry name" value="zf-C3HC4_2"/>
    <property type="match status" value="1"/>
</dbReference>
<protein>
    <recommendedName>
        <fullName evidence="3">RING-type E3 ubiquitin transferase</fullName>
        <ecNumber evidence="3">2.3.2.27</ecNumber>
    </recommendedName>
</protein>
<dbReference type="SMART" id="SM00184">
    <property type="entry name" value="RING"/>
    <property type="match status" value="1"/>
</dbReference>
<dbReference type="PANTHER" id="PTHR46076">
    <property type="entry name" value="E3 UBIQUITIN-PROTEIN LIGASE RING1 / RING 2 FAMILY MEMBER"/>
    <property type="match status" value="1"/>
</dbReference>
<feature type="coiled-coil region" evidence="9">
    <location>
        <begin position="550"/>
        <end position="577"/>
    </location>
</feature>
<dbReference type="GO" id="GO:0003682">
    <property type="term" value="F:chromatin binding"/>
    <property type="evidence" value="ECO:0007669"/>
    <property type="project" value="TreeGrafter"/>
</dbReference>
<evidence type="ECO:0000256" key="2">
    <source>
        <dbReference type="ARBA" id="ARBA00004906"/>
    </source>
</evidence>
<comment type="catalytic activity">
    <reaction evidence="1">
        <text>S-ubiquitinyl-[E2 ubiquitin-conjugating enzyme]-L-cysteine + [acceptor protein]-L-lysine = [E2 ubiquitin-conjugating enzyme]-L-cysteine + N(6)-ubiquitinyl-[acceptor protein]-L-lysine.</text>
        <dbReference type="EC" id="2.3.2.27"/>
    </reaction>
</comment>
<dbReference type="GO" id="GO:0061630">
    <property type="term" value="F:ubiquitin protein ligase activity"/>
    <property type="evidence" value="ECO:0007669"/>
    <property type="project" value="UniProtKB-EC"/>
</dbReference>
<dbReference type="GO" id="GO:0000151">
    <property type="term" value="C:ubiquitin ligase complex"/>
    <property type="evidence" value="ECO:0007669"/>
    <property type="project" value="InterPro"/>
</dbReference>
<keyword evidence="13" id="KW-1185">Reference proteome</keyword>
<dbReference type="PANTHER" id="PTHR46076:SF3">
    <property type="entry name" value="E3 UBIQUITIN-PROTEIN LIGASE RING1"/>
    <property type="match status" value="1"/>
</dbReference>
<evidence type="ECO:0000256" key="3">
    <source>
        <dbReference type="ARBA" id="ARBA00012483"/>
    </source>
</evidence>
<dbReference type="PROSITE" id="PS50089">
    <property type="entry name" value="ZF_RING_2"/>
    <property type="match status" value="1"/>
</dbReference>
<evidence type="ECO:0000313" key="13">
    <source>
        <dbReference type="Proteomes" id="UP001054902"/>
    </source>
</evidence>
<feature type="domain" description="RING-type" evidence="11">
    <location>
        <begin position="489"/>
        <end position="529"/>
    </location>
</feature>
<evidence type="ECO:0000256" key="7">
    <source>
        <dbReference type="ARBA" id="ARBA00022833"/>
    </source>
</evidence>
<dbReference type="GO" id="GO:0031519">
    <property type="term" value="C:PcG protein complex"/>
    <property type="evidence" value="ECO:0007669"/>
    <property type="project" value="TreeGrafter"/>
</dbReference>
<feature type="compositionally biased region" description="Polar residues" evidence="10">
    <location>
        <begin position="17"/>
        <end position="31"/>
    </location>
</feature>
<evidence type="ECO:0000313" key="12">
    <source>
        <dbReference type="EMBL" id="GFH46431.1"/>
    </source>
</evidence>
<proteinExistence type="predicted"/>
<dbReference type="EC" id="2.3.2.27" evidence="3"/>
<evidence type="ECO:0000256" key="5">
    <source>
        <dbReference type="ARBA" id="ARBA00022723"/>
    </source>
</evidence>
<dbReference type="InterPro" id="IPR017907">
    <property type="entry name" value="Znf_RING_CS"/>
</dbReference>
<dbReference type="EMBL" id="BLLK01000022">
    <property type="protein sequence ID" value="GFH46431.1"/>
    <property type="molecule type" value="Genomic_DNA"/>
</dbReference>
<dbReference type="Gene3D" id="3.30.40.10">
    <property type="entry name" value="Zinc/RING finger domain, C3HC4 (zinc finger)"/>
    <property type="match status" value="1"/>
</dbReference>
<dbReference type="InterPro" id="IPR013083">
    <property type="entry name" value="Znf_RING/FYVE/PHD"/>
</dbReference>
<evidence type="ECO:0000256" key="6">
    <source>
        <dbReference type="ARBA" id="ARBA00022771"/>
    </source>
</evidence>
<evidence type="ECO:0000256" key="10">
    <source>
        <dbReference type="SAM" id="MobiDB-lite"/>
    </source>
</evidence>
<keyword evidence="5" id="KW-0479">Metal-binding</keyword>
<keyword evidence="7" id="KW-0862">Zinc</keyword>
<reference evidence="12 13" key="1">
    <citation type="journal article" date="2021" name="Sci. Rep.">
        <title>The genome of the diatom Chaetoceros tenuissimus carries an ancient integrated fragment of an extant virus.</title>
        <authorList>
            <person name="Hongo Y."/>
            <person name="Kimura K."/>
            <person name="Takaki Y."/>
            <person name="Yoshida Y."/>
            <person name="Baba S."/>
            <person name="Kobayashi G."/>
            <person name="Nagasaki K."/>
            <person name="Hano T."/>
            <person name="Tomaru Y."/>
        </authorList>
    </citation>
    <scope>NUCLEOTIDE SEQUENCE [LARGE SCALE GENOMIC DNA]</scope>
    <source>
        <strain evidence="12 13">NIES-3715</strain>
    </source>
</reference>
<evidence type="ECO:0000256" key="9">
    <source>
        <dbReference type="SAM" id="Coils"/>
    </source>
</evidence>
<dbReference type="InterPro" id="IPR001841">
    <property type="entry name" value="Znf_RING"/>
</dbReference>
<comment type="caution">
    <text evidence="12">The sequence shown here is derived from an EMBL/GenBank/DDBJ whole genome shotgun (WGS) entry which is preliminary data.</text>
</comment>
<dbReference type="SMART" id="SM00248">
    <property type="entry name" value="ANK"/>
    <property type="match status" value="6"/>
</dbReference>
<keyword evidence="9" id="KW-0175">Coiled coil</keyword>
<keyword evidence="4" id="KW-0808">Transferase</keyword>
<evidence type="ECO:0000259" key="11">
    <source>
        <dbReference type="PROSITE" id="PS50089"/>
    </source>
</evidence>
<keyword evidence="6 8" id="KW-0863">Zinc-finger</keyword>
<dbReference type="GO" id="GO:0008270">
    <property type="term" value="F:zinc ion binding"/>
    <property type="evidence" value="ECO:0007669"/>
    <property type="project" value="UniProtKB-KW"/>
</dbReference>
<dbReference type="AlphaFoldDB" id="A0AAD3CKA4"/>
<feature type="region of interest" description="Disordered" evidence="10">
    <location>
        <begin position="1"/>
        <end position="41"/>
    </location>
</feature>
<dbReference type="SUPFAM" id="SSF57850">
    <property type="entry name" value="RING/U-box"/>
    <property type="match status" value="1"/>
</dbReference>
<dbReference type="Proteomes" id="UP001054902">
    <property type="component" value="Unassembled WGS sequence"/>
</dbReference>
<name>A0AAD3CKA4_9STRA</name>
<dbReference type="Gene3D" id="1.25.40.20">
    <property type="entry name" value="Ankyrin repeat-containing domain"/>
    <property type="match status" value="2"/>
</dbReference>
<dbReference type="SUPFAM" id="SSF48403">
    <property type="entry name" value="Ankyrin repeat"/>
    <property type="match status" value="1"/>
</dbReference>
<organism evidence="12 13">
    <name type="scientific">Chaetoceros tenuissimus</name>
    <dbReference type="NCBI Taxonomy" id="426638"/>
    <lineage>
        <taxon>Eukaryota</taxon>
        <taxon>Sar</taxon>
        <taxon>Stramenopiles</taxon>
        <taxon>Ochrophyta</taxon>
        <taxon>Bacillariophyta</taxon>
        <taxon>Coscinodiscophyceae</taxon>
        <taxon>Chaetocerotophycidae</taxon>
        <taxon>Chaetocerotales</taxon>
        <taxon>Chaetocerotaceae</taxon>
        <taxon>Chaetoceros</taxon>
    </lineage>
</organism>
<dbReference type="PROSITE" id="PS00518">
    <property type="entry name" value="ZF_RING_1"/>
    <property type="match status" value="1"/>
</dbReference>